<dbReference type="KEGG" id="spar:SPRG_04090"/>
<dbReference type="Proteomes" id="UP000030745">
    <property type="component" value="Unassembled WGS sequence"/>
</dbReference>
<name>A0A067CQD9_SAPPC</name>
<feature type="compositionally biased region" description="Pro residues" evidence="1">
    <location>
        <begin position="392"/>
        <end position="404"/>
    </location>
</feature>
<feature type="region of interest" description="Disordered" evidence="1">
    <location>
        <begin position="48"/>
        <end position="77"/>
    </location>
</feature>
<dbReference type="OrthoDB" id="77594at2759"/>
<dbReference type="RefSeq" id="XP_012198068.1">
    <property type="nucleotide sequence ID" value="XM_012342678.1"/>
</dbReference>
<feature type="compositionally biased region" description="Basic and acidic residues" evidence="1">
    <location>
        <begin position="497"/>
        <end position="507"/>
    </location>
</feature>
<dbReference type="VEuPathDB" id="FungiDB:SPRG_04090"/>
<evidence type="ECO:0000256" key="1">
    <source>
        <dbReference type="SAM" id="MobiDB-lite"/>
    </source>
</evidence>
<organism evidence="2 3">
    <name type="scientific">Saprolegnia parasitica (strain CBS 223.65)</name>
    <dbReference type="NCBI Taxonomy" id="695850"/>
    <lineage>
        <taxon>Eukaryota</taxon>
        <taxon>Sar</taxon>
        <taxon>Stramenopiles</taxon>
        <taxon>Oomycota</taxon>
        <taxon>Saprolegniomycetes</taxon>
        <taxon>Saprolegniales</taxon>
        <taxon>Saprolegniaceae</taxon>
        <taxon>Saprolegnia</taxon>
    </lineage>
</organism>
<feature type="compositionally biased region" description="Basic and acidic residues" evidence="1">
    <location>
        <begin position="374"/>
        <end position="389"/>
    </location>
</feature>
<dbReference type="STRING" id="695850.A0A067CQD9"/>
<keyword evidence="3" id="KW-1185">Reference proteome</keyword>
<sequence length="2473" mass="275721">MKRFFHLPASPSKRKYEVERSKLETALFDIEAKKQALLAPTDALDELVEDATTLGETRPMGGGSAPRPTSPGKTKPVAFSKPSFSSDLPMSLAMSFSTVNSSMRLSPSKQLLDTTSSDAVWSLKEVFLAQDAGDDVKIGTVELHTSANLKAARELIARFLSSAPKGFVFETEDGVLDAHVESTVLLQDAFPSRIRLRALQPLTSKEAQQRRNLVKERQQAAFEQFVQRRTQEPKPQEAYKPEVIEAPVVVPKFASVQEPVVVVAPPKPPKHVLLSTVQTLAGHECHIKFIYFPTLERVILRTKVVGCPLPVTLAIHEDEFRKLVGATDTTLLLDYALDEVNTQSILSNLTLLVPEDAHGLYQMRLKRYVHAAKPRKEPAPKHHEEEEKPPIVVEPPPAAAPPSTAPEHVKYIRVVKSPRKEKPAPTPQVAPVMEPKNVVPAQDNPDPPRRKTSHPKPSEKTVSPRRAPLEQKAPAPAVEYHTVEAAPPRHHRPVHTAPEKSSRDEHHRRLRANLEAASRSSISAIDDDNVVPEAAPAVNAVFVQLAIQKLRSGPDRVSSLHHGDGHKDDIDRLYAASNPRSISLSRHCLISVFWDYLSAQAILIPAHPIQYALAVSEDSGASSHVAPLLALAIEDEIAACDAGHVRDIQHDWRKAVMDDVIAIAHLMEKTTEWGEVEIRTLRTFETKLSLTCHVSRWILPSYLRAAIFEGVFPLLSIKEMPLETPSLSYISAKEMAFKPQLLKNYTQLEPKLHAMLELLYILAYSYYHSPRCTEKHLRHFATPATSPDDRVGVILLAIDERQVRLKEARFAFTDVTSHVYLERILVLEPRLAHVHPVVKASKLPSFFKELAVYLIKMFRLYRAHLESAFRVRDSVQMAQSMRFLLELVKAHVHEAATADAPSPIGEYLVSALQPRLGFDKINIERTRLHLPHVVLQSEFCLAAHAHCVALSTSDATRRRARWDSAADIPSTTLQRFFFKGEHELLCEFVLLSTLPDQTILSEPVDESKDDVDRQPTPSDWEQLHAMYVDEVVRLWTYLLNGHQQKGHDGFRVNVAFGLNIRHATGSVLTPEMLANTNVSFFLHHPDVQSVAVAFAVSDQLLRVSIRFYKELASSTRHATATHRPSTTGRHESNAFNQALVQLGALPATAISVFLLQRGLQFMTQNLFGERQNAWDRLPRGRALYDTLIEGRLTTRYAEDLMEIALDKIFAAIGDNPSLLTPEIVQLLVRILERANNDCVDKDGSTSAVQSTTDFIAVGTLRLFQNLLAPPKQTVPAVPSLSSVVTLPPLTQKQKCFIDCDGLGLLHDMLSAPSFLPTTAFVDDNTTKAICEALIRHVLLTREMCGPSRALIVHHTLWTAYILPRIETDELEVYTSAILQAIGDVLLGAKDKHMVSYLIQCSCGCPRNRHWTSDVYEAMTSLFLDLIGTKAGVRWAQEHDMAGVLALLKPLEMFYIQLLRDASGLQARLLRTIYLLARRIKILDSLVKFFDIVPTALLGLYSRGKVPHLNVEILRVLASLLHLGLLRKVPHVAVGVYGATVTELSLLLVDAINPHMMDALLSLIADEHHASLALATKATDLDGRMPSLLMLFVNLLDTKLDKALVVLQLPALMSLICLCYDPTIALICTKDNVLAKVLDLHETVSTSFISTKQQLCIWVAALLCTHISLHCAAASYVSDQTMRRVLKHSYASIARINRSRSNGFDAYVGRVNRQGTIDVFEPPPVAGKRPMHDMTRVLTSLRSKMQAIETDPGSARDDISKQDHLLEWEENLEAGIADRDDRTSTLYSILMCALSCMTSSVGAVKESREVIVVAQSITGYFIAEELTPPEYIVATYCFALKNIVFAAFRAASLNEIWEQQTLMQFLKKLFGFVQAKKPAANTISLGQQFALELLWGLVLISKGKEAWFLKEDFSDAPQLPLVIAPLKTSISVLTRALVDDGTKPPPLSCAKLKVLGDAAASTDPIVAEYTCAVLATLIEDPNIAQFFLTEIGYNKLLIMVQQQQNKASTRHLRLLEDGNEELDPDPTVDNSEATRQVSGANLLYDAKHKASREMRALLQLLRLIAVCIRVVAKTEAIENDAITKFEKRTKDTFVSLLHQMKDPPVLVQVLNGIRHLIPLAPTHNFDVYFERPDFDRVYHLCLDPTTSEKVQVAALRCARFLLRKYAINTCLARMLFDARMPVVLLFGHIHIKIQIEAVYLLFEISMIYVNKKQRRALALIFDAPETRPILAGLFTKFELLMQSKASKAHAQLLMDILIRLIIQLDLLNCVNDDFLVEAICHMIETISLDTKPTQTVDQPNLHTPLRPMLCAALAKLVSKGDSASHFLQLSRIDTIVKILSQESTLGELMDLACILLTLASQETAIAAYLGTSAPQAIKHIGHVLGSFYELQMVNSGSDARAAYDDDGDDVSKAEVLDEDENDASTSGTSEYRKFRTVKHRLLLKIFFPKTEELKVSRHLHQIYKYVHLTSTTCA</sequence>
<protein>
    <submittedName>
        <fullName evidence="2">Uncharacterized protein</fullName>
    </submittedName>
</protein>
<accession>A0A067CQD9</accession>
<proteinExistence type="predicted"/>
<evidence type="ECO:0000313" key="3">
    <source>
        <dbReference type="Proteomes" id="UP000030745"/>
    </source>
</evidence>
<evidence type="ECO:0000313" key="2">
    <source>
        <dbReference type="EMBL" id="KDO31475.1"/>
    </source>
</evidence>
<reference evidence="2 3" key="1">
    <citation type="journal article" date="2013" name="PLoS Genet.">
        <title>Distinctive expansion of potential virulence genes in the genome of the oomycete fish pathogen Saprolegnia parasitica.</title>
        <authorList>
            <person name="Jiang R.H."/>
            <person name="de Bruijn I."/>
            <person name="Haas B.J."/>
            <person name="Belmonte R."/>
            <person name="Lobach L."/>
            <person name="Christie J."/>
            <person name="van den Ackerveken G."/>
            <person name="Bottin A."/>
            <person name="Bulone V."/>
            <person name="Diaz-Moreno S.M."/>
            <person name="Dumas B."/>
            <person name="Fan L."/>
            <person name="Gaulin E."/>
            <person name="Govers F."/>
            <person name="Grenville-Briggs L.J."/>
            <person name="Horner N.R."/>
            <person name="Levin J.Z."/>
            <person name="Mammella M."/>
            <person name="Meijer H.J."/>
            <person name="Morris P."/>
            <person name="Nusbaum C."/>
            <person name="Oome S."/>
            <person name="Phillips A.J."/>
            <person name="van Rooyen D."/>
            <person name="Rzeszutek E."/>
            <person name="Saraiva M."/>
            <person name="Secombes C.J."/>
            <person name="Seidl M.F."/>
            <person name="Snel B."/>
            <person name="Stassen J.H."/>
            <person name="Sykes S."/>
            <person name="Tripathy S."/>
            <person name="van den Berg H."/>
            <person name="Vega-Arreguin J.C."/>
            <person name="Wawra S."/>
            <person name="Young S.K."/>
            <person name="Zeng Q."/>
            <person name="Dieguez-Uribeondo J."/>
            <person name="Russ C."/>
            <person name="Tyler B.M."/>
            <person name="van West P."/>
        </authorList>
    </citation>
    <scope>NUCLEOTIDE SEQUENCE [LARGE SCALE GENOMIC DNA]</scope>
    <source>
        <strain evidence="2 3">CBS 223.65</strain>
    </source>
</reference>
<dbReference type="EMBL" id="KK583198">
    <property type="protein sequence ID" value="KDO31475.1"/>
    <property type="molecule type" value="Genomic_DNA"/>
</dbReference>
<dbReference type="GeneID" id="24126561"/>
<gene>
    <name evidence="2" type="ORF">SPRG_04090</name>
</gene>
<feature type="region of interest" description="Disordered" evidence="1">
    <location>
        <begin position="373"/>
        <end position="507"/>
    </location>
</feature>